<evidence type="ECO:0000313" key="4">
    <source>
        <dbReference type="Proteomes" id="UP000261560"/>
    </source>
</evidence>
<proteinExistence type="predicted"/>
<reference evidence="3" key="1">
    <citation type="submission" date="2025-08" db="UniProtKB">
        <authorList>
            <consortium name="Ensembl"/>
        </authorList>
    </citation>
    <scope>IDENTIFICATION</scope>
</reference>
<dbReference type="Proteomes" id="UP000261560">
    <property type="component" value="Unplaced"/>
</dbReference>
<feature type="domain" description="Collagen type XV/XVIII trimerization" evidence="2">
    <location>
        <begin position="2"/>
        <end position="41"/>
    </location>
</feature>
<reference evidence="3" key="2">
    <citation type="submission" date="2025-09" db="UniProtKB">
        <authorList>
            <consortium name="Ensembl"/>
        </authorList>
    </citation>
    <scope>IDENTIFICATION</scope>
</reference>
<dbReference type="AlphaFoldDB" id="A0A3B3C953"/>
<protein>
    <recommendedName>
        <fullName evidence="5">Collagenase NC10/endostatin domain-containing protein</fullName>
    </recommendedName>
</protein>
<keyword evidence="4" id="KW-1185">Reference proteome</keyword>
<sequence length="221" mass="25066">MLRSYETMAATGRRHPEGSLVYIIDRRDLYLRVQDGVQQVQVQLLSHIITKLHVVALNTPQTGSMRGLIGVDAMCYKQAQAIKLKGTFRAFLSSTLQDLYSIVHSAQRSGVPIVNLKDEVLFDSWTDMFKDRRMNENVSIYSFDGKDVLRDDTWREKMVWHGSTREGQRDVNHMCESWRVSDQAVTGMAASLLRGSFTQQSPSSCSSSYAVLCIENSVTEY</sequence>
<dbReference type="FunFam" id="3.10.100.10:FF:000008">
    <property type="entry name" value="collagen alpha-1(XVIII) chain isoform X1"/>
    <property type="match status" value="1"/>
</dbReference>
<evidence type="ECO:0008006" key="5">
    <source>
        <dbReference type="Google" id="ProtNLM"/>
    </source>
</evidence>
<evidence type="ECO:0000313" key="3">
    <source>
        <dbReference type="Ensembl" id="ENSOMEP00000013833.1"/>
    </source>
</evidence>
<dbReference type="Gene3D" id="3.10.100.10">
    <property type="entry name" value="Mannose-Binding Protein A, subunit A"/>
    <property type="match status" value="1"/>
</dbReference>
<dbReference type="InterPro" id="IPR016186">
    <property type="entry name" value="C-type_lectin-like/link_sf"/>
</dbReference>
<evidence type="ECO:0000259" key="1">
    <source>
        <dbReference type="Pfam" id="PF06482"/>
    </source>
</evidence>
<dbReference type="Pfam" id="PF20010">
    <property type="entry name" value="Collagen_trimer"/>
    <property type="match status" value="1"/>
</dbReference>
<dbReference type="SUPFAM" id="SSF56436">
    <property type="entry name" value="C-type lectin-like"/>
    <property type="match status" value="1"/>
</dbReference>
<dbReference type="InterPro" id="IPR016187">
    <property type="entry name" value="CTDL_fold"/>
</dbReference>
<organism evidence="3 4">
    <name type="scientific">Oryzias melastigma</name>
    <name type="common">Marine medaka</name>
    <dbReference type="NCBI Taxonomy" id="30732"/>
    <lineage>
        <taxon>Eukaryota</taxon>
        <taxon>Metazoa</taxon>
        <taxon>Chordata</taxon>
        <taxon>Craniata</taxon>
        <taxon>Vertebrata</taxon>
        <taxon>Euteleostomi</taxon>
        <taxon>Actinopterygii</taxon>
        <taxon>Neopterygii</taxon>
        <taxon>Teleostei</taxon>
        <taxon>Neoteleostei</taxon>
        <taxon>Acanthomorphata</taxon>
        <taxon>Ovalentaria</taxon>
        <taxon>Atherinomorphae</taxon>
        <taxon>Beloniformes</taxon>
        <taxon>Adrianichthyidae</taxon>
        <taxon>Oryziinae</taxon>
        <taxon>Oryzias</taxon>
    </lineage>
</organism>
<dbReference type="Pfam" id="PF06482">
    <property type="entry name" value="Endostatin"/>
    <property type="match status" value="1"/>
</dbReference>
<dbReference type="GeneTree" id="ENSGT00940000165423"/>
<dbReference type="InterPro" id="IPR045463">
    <property type="entry name" value="XV/XVIII_trimerization_dom"/>
</dbReference>
<evidence type="ECO:0000259" key="2">
    <source>
        <dbReference type="Pfam" id="PF20010"/>
    </source>
</evidence>
<accession>A0A3B3C953</accession>
<feature type="domain" description="Collagenase NC10/endostatin" evidence="1">
    <location>
        <begin position="52"/>
        <end position="218"/>
    </location>
</feature>
<dbReference type="Gene3D" id="3.40.1620.70">
    <property type="match status" value="1"/>
</dbReference>
<dbReference type="InterPro" id="IPR010515">
    <property type="entry name" value="Collagenase_NC10/endostatin"/>
</dbReference>
<name>A0A3B3C953_ORYME</name>
<dbReference type="Ensembl" id="ENSOMET00000033293.1">
    <property type="protein sequence ID" value="ENSOMEP00000013833.1"/>
    <property type="gene ID" value="ENSOMEG00000015378.1"/>
</dbReference>